<sequence>MNANAEAETHLNRINVDGMDVFPLAEQPAPQLLWLKIADLVVDSRYQRPLNTGNWAAIRRIAKDFRWSRFSPVLVAPVEGGRYAVIDGQHRAHAAALCGIESIPSMVALVPPPEQALAFIEINTRQIRVGGHAVYRAALTAGEPWAIACCDAVAQAGCHLMTRNNVPKNDKKPGQIFAVGLIRNLVAAGHARAVTDGLAALREFDADAVANFTDTLLAPWLSACAETPATRDDYLSALRAKRPWLVLSLADRVAEDTKQPKAAARREHFSMLIRRERTTP</sequence>
<dbReference type="Pfam" id="PF02195">
    <property type="entry name" value="ParB_N"/>
    <property type="match status" value="1"/>
</dbReference>
<dbReference type="AlphaFoldDB" id="A0A5P2QQ95"/>
<dbReference type="SMART" id="SM00470">
    <property type="entry name" value="ParB"/>
    <property type="match status" value="1"/>
</dbReference>
<proteinExistence type="predicted"/>
<dbReference type="InterPro" id="IPR003115">
    <property type="entry name" value="ParB_N"/>
</dbReference>
<gene>
    <name evidence="2" type="ORF">FOB51_09430</name>
</gene>
<evidence type="ECO:0000313" key="3">
    <source>
        <dbReference type="Proteomes" id="UP000324507"/>
    </source>
</evidence>
<name>A0A5P2QQ95_9RHOB</name>
<organism evidence="2 3">
    <name type="scientific">Paracoccus yeei</name>
    <dbReference type="NCBI Taxonomy" id="147645"/>
    <lineage>
        <taxon>Bacteria</taxon>
        <taxon>Pseudomonadati</taxon>
        <taxon>Pseudomonadota</taxon>
        <taxon>Alphaproteobacteria</taxon>
        <taxon>Rhodobacterales</taxon>
        <taxon>Paracoccaceae</taxon>
        <taxon>Paracoccus</taxon>
    </lineage>
</organism>
<protein>
    <recommendedName>
        <fullName evidence="1">ParB-like N-terminal domain-containing protein</fullName>
    </recommendedName>
</protein>
<accession>A0A5P2QQ95</accession>
<dbReference type="EMBL" id="CP044081">
    <property type="protein sequence ID" value="QEU08204.1"/>
    <property type="molecule type" value="Genomic_DNA"/>
</dbReference>
<evidence type="ECO:0000313" key="2">
    <source>
        <dbReference type="EMBL" id="QEU08204.1"/>
    </source>
</evidence>
<dbReference type="RefSeq" id="WP_150350393.1">
    <property type="nucleotide sequence ID" value="NZ_CP044081.1"/>
</dbReference>
<dbReference type="Proteomes" id="UP000324507">
    <property type="component" value="Chromosome"/>
</dbReference>
<dbReference type="InterPro" id="IPR036086">
    <property type="entry name" value="ParB/Sulfiredoxin_sf"/>
</dbReference>
<dbReference type="Gene3D" id="3.90.1530.10">
    <property type="entry name" value="Conserved hypothetical protein from pyrococcus furiosus pfu- 392566-001, ParB domain"/>
    <property type="match status" value="1"/>
</dbReference>
<evidence type="ECO:0000259" key="1">
    <source>
        <dbReference type="SMART" id="SM00470"/>
    </source>
</evidence>
<reference evidence="2 3" key="1">
    <citation type="submission" date="2019-09" db="EMBL/GenBank/DDBJ databases">
        <title>FDA dAtabase for Regulatory Grade micrObial Sequences (FDA-ARGOS): Supporting development and validation of Infectious Disease Dx tests.</title>
        <authorList>
            <person name="Sciortino C."/>
            <person name="Tallon L."/>
            <person name="Sadzewicz L."/>
            <person name="Vavikolanu K."/>
            <person name="Mehta A."/>
            <person name="Aluvathingal J."/>
            <person name="Nadendla S."/>
            <person name="Nandy P."/>
            <person name="Geyer C."/>
            <person name="Yan Y."/>
            <person name="Sichtig H."/>
        </authorList>
    </citation>
    <scope>NUCLEOTIDE SEQUENCE [LARGE SCALE GENOMIC DNA]</scope>
    <source>
        <strain evidence="2 3">FDAARGOS_643</strain>
    </source>
</reference>
<dbReference type="SUPFAM" id="SSF110849">
    <property type="entry name" value="ParB/Sulfiredoxin"/>
    <property type="match status" value="1"/>
</dbReference>
<feature type="domain" description="ParB-like N-terminal" evidence="1">
    <location>
        <begin position="33"/>
        <end position="125"/>
    </location>
</feature>